<gene>
    <name evidence="2" type="ORF">GFC01_03485</name>
</gene>
<dbReference type="InterPro" id="IPR028994">
    <property type="entry name" value="Integrin_alpha_N"/>
</dbReference>
<accession>A0A6N7IP16</accession>
<comment type="caution">
    <text evidence="2">The sequence shown here is derived from an EMBL/GenBank/DDBJ whole genome shotgun (WGS) entry which is preliminary data.</text>
</comment>
<evidence type="ECO:0000313" key="2">
    <source>
        <dbReference type="EMBL" id="MQL51339.1"/>
    </source>
</evidence>
<sequence>MLAKEDFCGGDGSMNRVLVVVLVAVGLLLNGCAQFPTPGELIKPPVVKMEAASAEAAYSPAELKQIVMPFLPPGATLLADQQTDDKTSGGKSRETIRVADLNGDGVTEIIAGYRISQGSVGVMVLQQREKWEKVWQEEGKGYNLERLQLADITGDGRDELLIGWTIGASAGDGLDIMSWQGDGLKRIATSGYHRLEVEDLAGEFGQDGKQELAVWVRDTGDAFWVNVLRWDGQKLAEAEDTYSAYFPRVVEYYRQRIKEGGPLSPRFYWYYLADALVKVKDYQGALEAVEKGAALDNNGSPPDAHFLPVRGRALLGLQRYQEALTVYQSLVGEITGVKLLQPDRFSSRGEVTRDTFPARLPNPVMRMLGEAYWGIGEAYLGLGQREEAVASLQKAVDLVPDWDKPRNALDRLTLPTIPWWNWCTI</sequence>
<name>A0A6N7IP16_9FIRM</name>
<dbReference type="SUPFAM" id="SSF69318">
    <property type="entry name" value="Integrin alpha N-terminal domain"/>
    <property type="match status" value="1"/>
</dbReference>
<evidence type="ECO:0000313" key="3">
    <source>
        <dbReference type="Proteomes" id="UP000441717"/>
    </source>
</evidence>
<proteinExistence type="predicted"/>
<feature type="repeat" description="TPR" evidence="1">
    <location>
        <begin position="369"/>
        <end position="402"/>
    </location>
</feature>
<dbReference type="OrthoDB" id="9762883at2"/>
<dbReference type="Gene3D" id="2.130.10.130">
    <property type="entry name" value="Integrin alpha, N-terminal"/>
    <property type="match status" value="1"/>
</dbReference>
<dbReference type="PROSITE" id="PS50293">
    <property type="entry name" value="TPR_REGION"/>
    <property type="match status" value="1"/>
</dbReference>
<protein>
    <submittedName>
        <fullName evidence="2">Tetratricopeptide repeat protein</fullName>
    </submittedName>
</protein>
<dbReference type="Pfam" id="PF13432">
    <property type="entry name" value="TPR_16"/>
    <property type="match status" value="1"/>
</dbReference>
<keyword evidence="3" id="KW-1185">Reference proteome</keyword>
<dbReference type="SMART" id="SM00028">
    <property type="entry name" value="TPR"/>
    <property type="match status" value="2"/>
</dbReference>
<reference evidence="2 3" key="1">
    <citation type="submission" date="2019-10" db="EMBL/GenBank/DDBJ databases">
        <title>Comparative genomics of sulfur disproportionating microorganisms.</title>
        <authorList>
            <person name="Ward L.M."/>
            <person name="Bertran E."/>
            <person name="Johnston D."/>
        </authorList>
    </citation>
    <scope>NUCLEOTIDE SEQUENCE [LARGE SCALE GENOMIC DNA]</scope>
    <source>
        <strain evidence="2 3">DSM 14055</strain>
    </source>
</reference>
<evidence type="ECO:0000256" key="1">
    <source>
        <dbReference type="PROSITE-ProRule" id="PRU00339"/>
    </source>
</evidence>
<dbReference type="InterPro" id="IPR011990">
    <property type="entry name" value="TPR-like_helical_dom_sf"/>
</dbReference>
<dbReference type="PROSITE" id="PS50005">
    <property type="entry name" value="TPR"/>
    <property type="match status" value="1"/>
</dbReference>
<dbReference type="Gene3D" id="1.25.40.10">
    <property type="entry name" value="Tetratricopeptide repeat domain"/>
    <property type="match status" value="1"/>
</dbReference>
<dbReference type="EMBL" id="WHYR01000006">
    <property type="protein sequence ID" value="MQL51339.1"/>
    <property type="molecule type" value="Genomic_DNA"/>
</dbReference>
<dbReference type="InterPro" id="IPR019734">
    <property type="entry name" value="TPR_rpt"/>
</dbReference>
<keyword evidence="1" id="KW-0802">TPR repeat</keyword>
<dbReference type="AlphaFoldDB" id="A0A6N7IP16"/>
<dbReference type="Proteomes" id="UP000441717">
    <property type="component" value="Unassembled WGS sequence"/>
</dbReference>
<dbReference type="Pfam" id="PF13181">
    <property type="entry name" value="TPR_8"/>
    <property type="match status" value="1"/>
</dbReference>
<organism evidence="2 3">
    <name type="scientific">Desulfofundulus thermobenzoicus</name>
    <dbReference type="NCBI Taxonomy" id="29376"/>
    <lineage>
        <taxon>Bacteria</taxon>
        <taxon>Bacillati</taxon>
        <taxon>Bacillota</taxon>
        <taxon>Clostridia</taxon>
        <taxon>Eubacteriales</taxon>
        <taxon>Peptococcaceae</taxon>
        <taxon>Desulfofundulus</taxon>
    </lineage>
</organism>
<dbReference type="SUPFAM" id="SSF48452">
    <property type="entry name" value="TPR-like"/>
    <property type="match status" value="1"/>
</dbReference>